<evidence type="ECO:0000313" key="4">
    <source>
        <dbReference type="Proteomes" id="UP001589894"/>
    </source>
</evidence>
<reference evidence="3 4" key="1">
    <citation type="submission" date="2024-09" db="EMBL/GenBank/DDBJ databases">
        <authorList>
            <person name="Sun Q."/>
            <person name="Mori K."/>
        </authorList>
    </citation>
    <scope>NUCLEOTIDE SEQUENCE [LARGE SCALE GENOMIC DNA]</scope>
    <source>
        <strain evidence="3 4">TBRC 2205</strain>
    </source>
</reference>
<dbReference type="PANTHER" id="PTHR33393:SF13">
    <property type="entry name" value="PGA BIOSYNTHESIS PROTEIN CAPA"/>
    <property type="match status" value="1"/>
</dbReference>
<protein>
    <submittedName>
        <fullName evidence="3">CapA family protein</fullName>
    </submittedName>
</protein>
<proteinExistence type="inferred from homology"/>
<dbReference type="Proteomes" id="UP001589894">
    <property type="component" value="Unassembled WGS sequence"/>
</dbReference>
<comment type="similarity">
    <text evidence="1">Belongs to the CapA family.</text>
</comment>
<dbReference type="InterPro" id="IPR019079">
    <property type="entry name" value="Capsule_synth_CapA"/>
</dbReference>
<comment type="caution">
    <text evidence="3">The sequence shown here is derived from an EMBL/GenBank/DDBJ whole genome shotgun (WGS) entry which is preliminary data.</text>
</comment>
<dbReference type="InterPro" id="IPR052169">
    <property type="entry name" value="CW_Biosynth-Accessory"/>
</dbReference>
<dbReference type="SUPFAM" id="SSF56300">
    <property type="entry name" value="Metallo-dependent phosphatases"/>
    <property type="match status" value="1"/>
</dbReference>
<gene>
    <name evidence="3" type="ORF">ACFFHU_05560</name>
</gene>
<dbReference type="EMBL" id="JBHLUE010000004">
    <property type="protein sequence ID" value="MFC0563632.1"/>
    <property type="molecule type" value="Genomic_DNA"/>
</dbReference>
<dbReference type="Pfam" id="PF09587">
    <property type="entry name" value="PGA_cap"/>
    <property type="match status" value="1"/>
</dbReference>
<keyword evidence="4" id="KW-1185">Reference proteome</keyword>
<evidence type="ECO:0000259" key="2">
    <source>
        <dbReference type="SMART" id="SM00854"/>
    </source>
</evidence>
<dbReference type="RefSeq" id="WP_377336391.1">
    <property type="nucleotide sequence ID" value="NZ_JBHLUE010000004.1"/>
</dbReference>
<feature type="domain" description="Capsule synthesis protein CapA" evidence="2">
    <location>
        <begin position="4"/>
        <end position="265"/>
    </location>
</feature>
<organism evidence="3 4">
    <name type="scientific">Plantactinospora siamensis</name>
    <dbReference type="NCBI Taxonomy" id="555372"/>
    <lineage>
        <taxon>Bacteria</taxon>
        <taxon>Bacillati</taxon>
        <taxon>Actinomycetota</taxon>
        <taxon>Actinomycetes</taxon>
        <taxon>Micromonosporales</taxon>
        <taxon>Micromonosporaceae</taxon>
        <taxon>Plantactinospora</taxon>
    </lineage>
</organism>
<evidence type="ECO:0000256" key="1">
    <source>
        <dbReference type="ARBA" id="ARBA00005662"/>
    </source>
</evidence>
<dbReference type="CDD" id="cd07381">
    <property type="entry name" value="MPP_CapA"/>
    <property type="match status" value="1"/>
</dbReference>
<dbReference type="Gene3D" id="3.60.21.10">
    <property type="match status" value="1"/>
</dbReference>
<evidence type="ECO:0000313" key="3">
    <source>
        <dbReference type="EMBL" id="MFC0563632.1"/>
    </source>
</evidence>
<dbReference type="InterPro" id="IPR029052">
    <property type="entry name" value="Metallo-depent_PP-like"/>
</dbReference>
<dbReference type="SMART" id="SM00854">
    <property type="entry name" value="PGA_cap"/>
    <property type="match status" value="1"/>
</dbReference>
<sequence length="324" mass="34575">MRQRMVLGGDVNIQGRRDPAKAFAGLRQVFEPADVRFVNLEGALAAPSIDGVDIPHKPGWSHSDPRMVEALVTARIDGVSCANNVTYPAGAMLASLSALDAARIGHCGAGPDLDSAYRPLLIERDGTRFGFLAYTSIAFPYGHAAGPGTPGVATIRATTSYIPDPRVAEVPGRPPTVLTEAYPDQLARLVTDVAALRDRCDVLVVSCHWGVADQPPCHYQRQIGRAAVDAGADLIMGHGPHSIGGIETYAGRPICYSLGNLVFDWPRMTGRHLDGLLLDCAIEDRRLRTITVRATRRNPDNEVRLLDGSSEASVLAAVAAQSVA</sequence>
<dbReference type="PANTHER" id="PTHR33393">
    <property type="entry name" value="POLYGLUTAMINE SYNTHESIS ACCESSORY PROTEIN RV0574C-RELATED"/>
    <property type="match status" value="1"/>
</dbReference>
<accession>A0ABV6NTQ6</accession>
<name>A0ABV6NTQ6_9ACTN</name>